<gene>
    <name evidence="2" type="ORF">ACFOZ4_38915</name>
</gene>
<protein>
    <submittedName>
        <fullName evidence="2">ROK family protein</fullName>
    </submittedName>
</protein>
<sequence length="313" mass="31177">MDRAALALAVDIGGTKMAASLVSADGTVLGARSVPTLPGDAETVFAPLAGLIRETLAEASGRPVVGIGIGTAGPLDLVEATVSPVNILGWRDFPLAPRIAELAPGIPVRMAGDGMCAAVGEHWRGAARSVDDVIVLVVSTGVGGGLIQHGRLISGRTGNAGHIGHTVVDLDGDPCPCGGRGCVEGIASGPSMVAWARRQGWAGESAVDLAAAARDGDKVATQAFERAGRAVAAGIVSAAAIADLSLAVVGGGVSRAADVLLPPLRQAIAEHAKLGFLRDLAVAPAELGNAAGLVGAAALAFDPERYPSTLRLA</sequence>
<evidence type="ECO:0000313" key="3">
    <source>
        <dbReference type="Proteomes" id="UP001595816"/>
    </source>
</evidence>
<reference evidence="3" key="1">
    <citation type="journal article" date="2019" name="Int. J. Syst. Evol. Microbiol.">
        <title>The Global Catalogue of Microorganisms (GCM) 10K type strain sequencing project: providing services to taxonomists for standard genome sequencing and annotation.</title>
        <authorList>
            <consortium name="The Broad Institute Genomics Platform"/>
            <consortium name="The Broad Institute Genome Sequencing Center for Infectious Disease"/>
            <person name="Wu L."/>
            <person name="Ma J."/>
        </authorList>
    </citation>
    <scope>NUCLEOTIDE SEQUENCE [LARGE SCALE GENOMIC DNA]</scope>
    <source>
        <strain evidence="3">CGMCC 4.7289</strain>
    </source>
</reference>
<dbReference type="Proteomes" id="UP001595816">
    <property type="component" value="Unassembled WGS sequence"/>
</dbReference>
<dbReference type="Gene3D" id="3.30.420.40">
    <property type="match status" value="2"/>
</dbReference>
<dbReference type="Pfam" id="PF00480">
    <property type="entry name" value="ROK"/>
    <property type="match status" value="1"/>
</dbReference>
<dbReference type="PANTHER" id="PTHR18964">
    <property type="entry name" value="ROK (REPRESSOR, ORF, KINASE) FAMILY"/>
    <property type="match status" value="1"/>
</dbReference>
<comment type="caution">
    <text evidence="2">The sequence shown here is derived from an EMBL/GenBank/DDBJ whole genome shotgun (WGS) entry which is preliminary data.</text>
</comment>
<comment type="similarity">
    <text evidence="1">Belongs to the ROK (NagC/XylR) family.</text>
</comment>
<dbReference type="EMBL" id="JBHSAY010000033">
    <property type="protein sequence ID" value="MFC4136614.1"/>
    <property type="molecule type" value="Genomic_DNA"/>
</dbReference>
<name>A0ABV8M1Y0_9ACTN</name>
<dbReference type="SUPFAM" id="SSF53067">
    <property type="entry name" value="Actin-like ATPase domain"/>
    <property type="match status" value="1"/>
</dbReference>
<evidence type="ECO:0000313" key="2">
    <source>
        <dbReference type="EMBL" id="MFC4136614.1"/>
    </source>
</evidence>
<organism evidence="2 3">
    <name type="scientific">Hamadaea flava</name>
    <dbReference type="NCBI Taxonomy" id="1742688"/>
    <lineage>
        <taxon>Bacteria</taxon>
        <taxon>Bacillati</taxon>
        <taxon>Actinomycetota</taxon>
        <taxon>Actinomycetes</taxon>
        <taxon>Micromonosporales</taxon>
        <taxon>Micromonosporaceae</taxon>
        <taxon>Hamadaea</taxon>
    </lineage>
</organism>
<dbReference type="PROSITE" id="PS01125">
    <property type="entry name" value="ROK"/>
    <property type="match status" value="1"/>
</dbReference>
<dbReference type="InterPro" id="IPR049874">
    <property type="entry name" value="ROK_cs"/>
</dbReference>
<accession>A0ABV8M1Y0</accession>
<keyword evidence="3" id="KW-1185">Reference proteome</keyword>
<dbReference type="PANTHER" id="PTHR18964:SF169">
    <property type="entry name" value="N-ACETYLMANNOSAMINE KINASE"/>
    <property type="match status" value="1"/>
</dbReference>
<dbReference type="RefSeq" id="WP_253760310.1">
    <property type="nucleotide sequence ID" value="NZ_JAMZDZ010000001.1"/>
</dbReference>
<proteinExistence type="inferred from homology"/>
<dbReference type="InterPro" id="IPR043129">
    <property type="entry name" value="ATPase_NBD"/>
</dbReference>
<evidence type="ECO:0000256" key="1">
    <source>
        <dbReference type="ARBA" id="ARBA00006479"/>
    </source>
</evidence>
<dbReference type="InterPro" id="IPR000600">
    <property type="entry name" value="ROK"/>
</dbReference>